<evidence type="ECO:0000313" key="7">
    <source>
        <dbReference type="Proteomes" id="UP001432322"/>
    </source>
</evidence>
<keyword evidence="3 5" id="KW-1133">Transmembrane helix</keyword>
<evidence type="ECO:0000313" key="6">
    <source>
        <dbReference type="EMBL" id="GMT17092.1"/>
    </source>
</evidence>
<gene>
    <name evidence="6" type="ORF">PFISCL1PPCAC_8389</name>
</gene>
<comment type="subcellular location">
    <subcellularLocation>
        <location evidence="1">Membrane</location>
        <topology evidence="1">Multi-pass membrane protein</topology>
    </subcellularLocation>
</comment>
<reference evidence="6" key="1">
    <citation type="submission" date="2023-10" db="EMBL/GenBank/DDBJ databases">
        <title>Genome assembly of Pristionchus species.</title>
        <authorList>
            <person name="Yoshida K."/>
            <person name="Sommer R.J."/>
        </authorList>
    </citation>
    <scope>NUCLEOTIDE SEQUENCE</scope>
    <source>
        <strain evidence="6">RS5133</strain>
    </source>
</reference>
<keyword evidence="2 5" id="KW-0812">Transmembrane</keyword>
<feature type="transmembrane region" description="Helical" evidence="5">
    <location>
        <begin position="246"/>
        <end position="267"/>
    </location>
</feature>
<keyword evidence="4 5" id="KW-0472">Membrane</keyword>
<evidence type="ECO:0000256" key="4">
    <source>
        <dbReference type="ARBA" id="ARBA00023136"/>
    </source>
</evidence>
<dbReference type="EMBL" id="BTSY01000003">
    <property type="protein sequence ID" value="GMT17092.1"/>
    <property type="molecule type" value="Genomic_DNA"/>
</dbReference>
<evidence type="ECO:0000256" key="2">
    <source>
        <dbReference type="ARBA" id="ARBA00022692"/>
    </source>
</evidence>
<feature type="transmembrane region" description="Helical" evidence="5">
    <location>
        <begin position="126"/>
        <end position="147"/>
    </location>
</feature>
<dbReference type="InterPro" id="IPR019408">
    <property type="entry name" value="7TM_GPCR_serpentine_rcpt_Srab"/>
</dbReference>
<dbReference type="PANTHER" id="PTHR47518:SF9">
    <property type="entry name" value="SERPENTINE RECEPTOR, CLASS T"/>
    <property type="match status" value="1"/>
</dbReference>
<feature type="transmembrane region" description="Helical" evidence="5">
    <location>
        <begin position="86"/>
        <end position="106"/>
    </location>
</feature>
<evidence type="ECO:0000256" key="3">
    <source>
        <dbReference type="ARBA" id="ARBA00022989"/>
    </source>
</evidence>
<sequence>MDAVNCSNIDTLPYNLMQLCYCIIGILTWSILLVVHLSASAVFHRNFSLLFSCTISCFMSIFIAEIPGLWRVLTKNDFEEFPFKDFFFAFPDVFYTSQLFLIPTLLIERVIATKKHETYELHGNNYFPFLMVLFIFQLAGVAIYIYFWRQYYYYDMYISLAIAAINMGGASVLRIKNRRMIDQSHGLSDLSTRYQMNENVRALEVIIFYCMFEALFTMVDSLAMIIHKVDFMFSIRDCRDNQHVKFVCWRTAGFALQVTLPILLIVFHSTYEVAVIRLFCRCWCTDGRRLRTKVVFSVDNGEVYFRDLVKQWS</sequence>
<feature type="transmembrane region" description="Helical" evidence="5">
    <location>
        <begin position="202"/>
        <end position="226"/>
    </location>
</feature>
<proteinExistence type="predicted"/>
<dbReference type="InterPro" id="IPR052854">
    <property type="entry name" value="Serpentine_rcpt_epsilon"/>
</dbReference>
<evidence type="ECO:0000256" key="5">
    <source>
        <dbReference type="SAM" id="Phobius"/>
    </source>
</evidence>
<dbReference type="GO" id="GO:0016020">
    <property type="term" value="C:membrane"/>
    <property type="evidence" value="ECO:0007669"/>
    <property type="project" value="UniProtKB-SubCell"/>
</dbReference>
<feature type="transmembrane region" description="Helical" evidence="5">
    <location>
        <begin position="16"/>
        <end position="35"/>
    </location>
</feature>
<accession>A0AAV5VBN4</accession>
<dbReference type="Pfam" id="PF10292">
    <property type="entry name" value="7TM_GPCR_Srab"/>
    <property type="match status" value="1"/>
</dbReference>
<dbReference type="AlphaFoldDB" id="A0AAV5VBN4"/>
<protein>
    <recommendedName>
        <fullName evidence="8">G protein-coupled receptor</fullName>
    </recommendedName>
</protein>
<feature type="non-terminal residue" evidence="6">
    <location>
        <position position="313"/>
    </location>
</feature>
<comment type="caution">
    <text evidence="6">The sequence shown here is derived from an EMBL/GenBank/DDBJ whole genome shotgun (WGS) entry which is preliminary data.</text>
</comment>
<evidence type="ECO:0008006" key="8">
    <source>
        <dbReference type="Google" id="ProtNLM"/>
    </source>
</evidence>
<dbReference type="PANTHER" id="PTHR47518">
    <property type="entry name" value="SERPENTINE RECEPTOR CLASS EPSILON-13-RELATED"/>
    <property type="match status" value="1"/>
</dbReference>
<feature type="transmembrane region" description="Helical" evidence="5">
    <location>
        <begin position="153"/>
        <end position="173"/>
    </location>
</feature>
<evidence type="ECO:0000256" key="1">
    <source>
        <dbReference type="ARBA" id="ARBA00004141"/>
    </source>
</evidence>
<organism evidence="6 7">
    <name type="scientific">Pristionchus fissidentatus</name>
    <dbReference type="NCBI Taxonomy" id="1538716"/>
    <lineage>
        <taxon>Eukaryota</taxon>
        <taxon>Metazoa</taxon>
        <taxon>Ecdysozoa</taxon>
        <taxon>Nematoda</taxon>
        <taxon>Chromadorea</taxon>
        <taxon>Rhabditida</taxon>
        <taxon>Rhabditina</taxon>
        <taxon>Diplogasteromorpha</taxon>
        <taxon>Diplogasteroidea</taxon>
        <taxon>Neodiplogasteridae</taxon>
        <taxon>Pristionchus</taxon>
    </lineage>
</organism>
<name>A0AAV5VBN4_9BILA</name>
<dbReference type="Proteomes" id="UP001432322">
    <property type="component" value="Unassembled WGS sequence"/>
</dbReference>
<keyword evidence="7" id="KW-1185">Reference proteome</keyword>
<feature type="transmembrane region" description="Helical" evidence="5">
    <location>
        <begin position="47"/>
        <end position="66"/>
    </location>
</feature>